<evidence type="ECO:0000313" key="3">
    <source>
        <dbReference type="Proteomes" id="UP000681967"/>
    </source>
</evidence>
<comment type="caution">
    <text evidence="1">The sequence shown here is derived from an EMBL/GenBank/DDBJ whole genome shotgun (WGS) entry which is preliminary data.</text>
</comment>
<protein>
    <submittedName>
        <fullName evidence="1">Uncharacterized protein</fullName>
    </submittedName>
</protein>
<dbReference type="EMBL" id="CAJOBH010134965">
    <property type="protein sequence ID" value="CAF4776955.1"/>
    <property type="molecule type" value="Genomic_DNA"/>
</dbReference>
<feature type="non-terminal residue" evidence="1">
    <location>
        <position position="68"/>
    </location>
</feature>
<evidence type="ECO:0000313" key="1">
    <source>
        <dbReference type="EMBL" id="CAF4776955.1"/>
    </source>
</evidence>
<sequence length="68" mass="7944">MNKVDEKSAAYVKWQNHRGTADEDKYKGKYTVLRKVVKNMINERQIEYWDKVSSEIETAVTQHDPATA</sequence>
<organism evidence="1 3">
    <name type="scientific">Rotaria magnacalcarata</name>
    <dbReference type="NCBI Taxonomy" id="392030"/>
    <lineage>
        <taxon>Eukaryota</taxon>
        <taxon>Metazoa</taxon>
        <taxon>Spiralia</taxon>
        <taxon>Gnathifera</taxon>
        <taxon>Rotifera</taxon>
        <taxon>Eurotatoria</taxon>
        <taxon>Bdelloidea</taxon>
        <taxon>Philodinida</taxon>
        <taxon>Philodinidae</taxon>
        <taxon>Rotaria</taxon>
    </lineage>
</organism>
<dbReference type="Proteomes" id="UP000681967">
    <property type="component" value="Unassembled WGS sequence"/>
</dbReference>
<proteinExistence type="predicted"/>
<dbReference type="Proteomes" id="UP000681720">
    <property type="component" value="Unassembled WGS sequence"/>
</dbReference>
<dbReference type="AlphaFoldDB" id="A0A8S3B4I7"/>
<dbReference type="EMBL" id="CAJOBJ010199408">
    <property type="protein sequence ID" value="CAF4978802.1"/>
    <property type="molecule type" value="Genomic_DNA"/>
</dbReference>
<accession>A0A8S3B4I7</accession>
<reference evidence="1" key="1">
    <citation type="submission" date="2021-02" db="EMBL/GenBank/DDBJ databases">
        <authorList>
            <person name="Nowell W R."/>
        </authorList>
    </citation>
    <scope>NUCLEOTIDE SEQUENCE</scope>
</reference>
<gene>
    <name evidence="1" type="ORF">BYL167_LOCUS47142</name>
    <name evidence="2" type="ORF">GIL414_LOCUS55900</name>
</gene>
<evidence type="ECO:0000313" key="2">
    <source>
        <dbReference type="EMBL" id="CAF4978802.1"/>
    </source>
</evidence>
<name>A0A8S3B4I7_9BILA</name>